<dbReference type="InterPro" id="IPR013519">
    <property type="entry name" value="Int_alpha_beta-p"/>
</dbReference>
<keyword evidence="8 11" id="KW-0675">Receptor</keyword>
<feature type="domain" description="Integrin alpha first immunoglubulin-like" evidence="12">
    <location>
        <begin position="454"/>
        <end position="607"/>
    </location>
</feature>
<feature type="repeat" description="FG-GAP" evidence="10">
    <location>
        <begin position="350"/>
        <end position="403"/>
    </location>
</feature>
<evidence type="ECO:0000256" key="1">
    <source>
        <dbReference type="ARBA" id="ARBA00004479"/>
    </source>
</evidence>
<sequence length="628" mass="69341">MRRRMAHFPNQKRSLLNVLCVYLSVSVVHSYNIDLEHPIVFRGPDSSFFGYSVLEHYHDNTRWVLVGAPKANSSHSSSVHTPGAVFKCRVHSNPERRCSEMDLGRGNKPRESCGKTCQGDRDDEWMGVSLARQDKSNGKILACAHRWKNVYYDSELILPHGYCSIIPPTLQGRTQALIPCYEDYKQKYGEEHGSCQAGIAGVFTEELVVMGAPGSYYWTGTVKVYNLTSSTFYNPNKEEVDSHRYSYLGYAVTAGHFSSPNFIDVAAGAPQHSGGGKVYIFRIDGGSLVKIFQASGKMMGSYFGSSLCAVDLNRDGLSDLLVGAPMHSTLRDEGQVSVYLSKGNQAELLNGDDAYNAHFGECITAIGDIDDDGYQDVAIGAPKEDDYGGAVYIYHGDATGIVNKYSMRLSGRSVNPALQMFGQSISGNVDMDGNGYLDITIGAFMADSVVLLRSRPVITVDVSIYLPVSINISVPQCHEGPQHLNCFNATVCLIFRGKHLPGQIELLYNLTADVDKRQRSQPSRVYLVQNGAQMSSVSNELSLDINTVECQQYTAYVKKDVKDVFTAITFEVAYTLGKHVVDGHLDNDLPALTPVLRWKKGDKIAAKNEVTFYSCYMRPCTKQPKIQD</sequence>
<dbReference type="SMART" id="SM00191">
    <property type="entry name" value="Int_alpha"/>
    <property type="match status" value="5"/>
</dbReference>
<dbReference type="GO" id="GO:0033627">
    <property type="term" value="P:cell adhesion mediated by integrin"/>
    <property type="evidence" value="ECO:0007669"/>
    <property type="project" value="TreeGrafter"/>
</dbReference>
<dbReference type="Proteomes" id="UP000472277">
    <property type="component" value="Chromosome 10"/>
</dbReference>
<keyword evidence="5 11" id="KW-0130">Cell adhesion</keyword>
<dbReference type="Pfam" id="PF01839">
    <property type="entry name" value="FG-GAP"/>
    <property type="match status" value="2"/>
</dbReference>
<dbReference type="PANTHER" id="PTHR23220:SF69">
    <property type="entry name" value="INTEGRIN ALPHA-9"/>
    <property type="match status" value="1"/>
</dbReference>
<dbReference type="InterPro" id="IPR032695">
    <property type="entry name" value="Integrin_dom_sf"/>
</dbReference>
<keyword evidence="14" id="KW-1185">Reference proteome</keyword>
<organism evidence="13 14">
    <name type="scientific">Salmo trutta</name>
    <name type="common">Brown trout</name>
    <dbReference type="NCBI Taxonomy" id="8032"/>
    <lineage>
        <taxon>Eukaryota</taxon>
        <taxon>Metazoa</taxon>
        <taxon>Chordata</taxon>
        <taxon>Craniata</taxon>
        <taxon>Vertebrata</taxon>
        <taxon>Euteleostomi</taxon>
        <taxon>Actinopterygii</taxon>
        <taxon>Neopterygii</taxon>
        <taxon>Teleostei</taxon>
        <taxon>Protacanthopterygii</taxon>
        <taxon>Salmoniformes</taxon>
        <taxon>Salmonidae</taxon>
        <taxon>Salmoninae</taxon>
        <taxon>Salmo</taxon>
    </lineage>
</organism>
<dbReference type="GeneTree" id="ENSGT00940000156503"/>
<feature type="repeat" description="FG-GAP" evidence="10">
    <location>
        <begin position="289"/>
        <end position="348"/>
    </location>
</feature>
<dbReference type="Gene3D" id="2.130.10.130">
    <property type="entry name" value="Integrin alpha, N-terminal"/>
    <property type="match status" value="1"/>
</dbReference>
<dbReference type="GO" id="GO:0008305">
    <property type="term" value="C:integrin complex"/>
    <property type="evidence" value="ECO:0007669"/>
    <property type="project" value="InterPro"/>
</dbReference>
<evidence type="ECO:0000256" key="3">
    <source>
        <dbReference type="ARBA" id="ARBA00022729"/>
    </source>
</evidence>
<gene>
    <name evidence="13" type="primary">ITGA9</name>
    <name evidence="13" type="synonym">itga9</name>
</gene>
<dbReference type="Ensembl" id="ENSSTUT00000023787.1">
    <property type="protein sequence ID" value="ENSSTUP00000022667.1"/>
    <property type="gene ID" value="ENSSTUG00000009715.1"/>
</dbReference>
<dbReference type="GO" id="GO:0007160">
    <property type="term" value="P:cell-matrix adhesion"/>
    <property type="evidence" value="ECO:0007669"/>
    <property type="project" value="TreeGrafter"/>
</dbReference>
<evidence type="ECO:0000256" key="9">
    <source>
        <dbReference type="ARBA" id="ARBA00023180"/>
    </source>
</evidence>
<dbReference type="PANTHER" id="PTHR23220">
    <property type="entry name" value="INTEGRIN ALPHA"/>
    <property type="match status" value="1"/>
</dbReference>
<dbReference type="SUPFAM" id="SSF69318">
    <property type="entry name" value="Integrin alpha N-terminal domain"/>
    <property type="match status" value="1"/>
</dbReference>
<feature type="signal peptide" evidence="11">
    <location>
        <begin position="1"/>
        <end position="30"/>
    </location>
</feature>
<dbReference type="InterPro" id="IPR000413">
    <property type="entry name" value="Integrin_alpha"/>
</dbReference>
<dbReference type="GO" id="GO:0098609">
    <property type="term" value="P:cell-cell adhesion"/>
    <property type="evidence" value="ECO:0007669"/>
    <property type="project" value="TreeGrafter"/>
</dbReference>
<feature type="repeat" description="FG-GAP" evidence="10">
    <location>
        <begin position="408"/>
        <end position="469"/>
    </location>
</feature>
<evidence type="ECO:0000313" key="13">
    <source>
        <dbReference type="Ensembl" id="ENSSTUP00000022667.1"/>
    </source>
</evidence>
<reference evidence="13" key="2">
    <citation type="submission" date="2025-09" db="UniProtKB">
        <authorList>
            <consortium name="Ensembl"/>
        </authorList>
    </citation>
    <scope>IDENTIFICATION</scope>
</reference>
<comment type="subcellular location">
    <subcellularLocation>
        <location evidence="1 11">Membrane</location>
        <topology evidence="1 11">Single-pass type I membrane protein</topology>
    </subcellularLocation>
</comment>
<reference evidence="13" key="1">
    <citation type="submission" date="2025-08" db="UniProtKB">
        <authorList>
            <consortium name="Ensembl"/>
        </authorList>
    </citation>
    <scope>IDENTIFICATION</scope>
</reference>
<keyword evidence="3 11" id="KW-0732">Signal</keyword>
<evidence type="ECO:0000256" key="2">
    <source>
        <dbReference type="ARBA" id="ARBA00008054"/>
    </source>
</evidence>
<evidence type="ECO:0000259" key="12">
    <source>
        <dbReference type="Pfam" id="PF08441"/>
    </source>
</evidence>
<feature type="repeat" description="FG-GAP" evidence="10">
    <location>
        <begin position="234"/>
        <end position="288"/>
    </location>
</feature>
<evidence type="ECO:0000256" key="6">
    <source>
        <dbReference type="ARBA" id="ARBA00023037"/>
    </source>
</evidence>
<keyword evidence="9" id="KW-0325">Glycoprotein</keyword>
<dbReference type="InterPro" id="IPR013649">
    <property type="entry name" value="Integrin_alpha_Ig-like_1"/>
</dbReference>
<dbReference type="GO" id="GO:0005178">
    <property type="term" value="F:integrin binding"/>
    <property type="evidence" value="ECO:0007669"/>
    <property type="project" value="TreeGrafter"/>
</dbReference>
<dbReference type="Pfam" id="PF08441">
    <property type="entry name" value="Integrin_A_Ig_1"/>
    <property type="match status" value="1"/>
</dbReference>
<evidence type="ECO:0000313" key="14">
    <source>
        <dbReference type="Proteomes" id="UP000472277"/>
    </source>
</evidence>
<dbReference type="AlphaFoldDB" id="A0A673XP20"/>
<keyword evidence="6 11" id="KW-0401">Integrin</keyword>
<name>A0A673XP20_SALTR</name>
<evidence type="ECO:0000256" key="7">
    <source>
        <dbReference type="ARBA" id="ARBA00023136"/>
    </source>
</evidence>
<feature type="chain" id="PRO_5025716995" evidence="11">
    <location>
        <begin position="31"/>
        <end position="628"/>
    </location>
</feature>
<accession>A0A673XP20</accession>
<comment type="similarity">
    <text evidence="2 11">Belongs to the integrin alpha chain family.</text>
</comment>
<protein>
    <submittedName>
        <fullName evidence="13">Integrin, alpha 9</fullName>
    </submittedName>
</protein>
<evidence type="ECO:0000256" key="11">
    <source>
        <dbReference type="RuleBase" id="RU003762"/>
    </source>
</evidence>
<evidence type="ECO:0000256" key="4">
    <source>
        <dbReference type="ARBA" id="ARBA00022737"/>
    </source>
</evidence>
<dbReference type="GO" id="GO:0007229">
    <property type="term" value="P:integrin-mediated signaling pathway"/>
    <property type="evidence" value="ECO:0007669"/>
    <property type="project" value="UniProtKB-KW"/>
</dbReference>
<dbReference type="GO" id="GO:0009897">
    <property type="term" value="C:external side of plasma membrane"/>
    <property type="evidence" value="ECO:0007669"/>
    <property type="project" value="TreeGrafter"/>
</dbReference>
<keyword evidence="4" id="KW-0677">Repeat</keyword>
<dbReference type="InterPro" id="IPR013517">
    <property type="entry name" value="FG-GAP"/>
</dbReference>
<dbReference type="Gene3D" id="2.60.40.1460">
    <property type="entry name" value="Integrin domains. Chain A, domain 2"/>
    <property type="match status" value="1"/>
</dbReference>
<dbReference type="PROSITE" id="PS51470">
    <property type="entry name" value="FG_GAP"/>
    <property type="match status" value="5"/>
</dbReference>
<dbReference type="PRINTS" id="PR01185">
    <property type="entry name" value="INTEGRINA"/>
</dbReference>
<dbReference type="SUPFAM" id="SSF69179">
    <property type="entry name" value="Integrin domains"/>
    <property type="match status" value="1"/>
</dbReference>
<evidence type="ECO:0000256" key="8">
    <source>
        <dbReference type="ARBA" id="ARBA00023170"/>
    </source>
</evidence>
<evidence type="ECO:0000256" key="10">
    <source>
        <dbReference type="PROSITE-ProRule" id="PRU00803"/>
    </source>
</evidence>
<evidence type="ECO:0000256" key="5">
    <source>
        <dbReference type="ARBA" id="ARBA00022889"/>
    </source>
</evidence>
<feature type="repeat" description="FG-GAP" evidence="10">
    <location>
        <begin position="32"/>
        <end position="97"/>
    </location>
</feature>
<proteinExistence type="inferred from homology"/>
<keyword evidence="7" id="KW-0472">Membrane</keyword>
<dbReference type="InterPro" id="IPR028994">
    <property type="entry name" value="Integrin_alpha_N"/>
</dbReference>